<comment type="similarity">
    <text evidence="2">Belongs to the Rht family.</text>
</comment>
<protein>
    <submittedName>
        <fullName evidence="8">Threonine/homoserine/homoserine lactone efflux protein</fullName>
    </submittedName>
</protein>
<dbReference type="Proteomes" id="UP000199214">
    <property type="component" value="Unassembled WGS sequence"/>
</dbReference>
<dbReference type="PIRSF" id="PIRSF006324">
    <property type="entry name" value="LeuE"/>
    <property type="match status" value="1"/>
</dbReference>
<reference evidence="9" key="1">
    <citation type="submission" date="2016-10" db="EMBL/GenBank/DDBJ databases">
        <authorList>
            <person name="Varghese N."/>
            <person name="Submissions S."/>
        </authorList>
    </citation>
    <scope>NUCLEOTIDE SEQUENCE [LARGE SCALE GENOMIC DNA]</scope>
    <source>
        <strain evidence="9">JS21-1</strain>
    </source>
</reference>
<dbReference type="InterPro" id="IPR001123">
    <property type="entry name" value="LeuE-type"/>
</dbReference>
<comment type="subcellular location">
    <subcellularLocation>
        <location evidence="1">Cell membrane</location>
        <topology evidence="1">Multi-pass membrane protein</topology>
    </subcellularLocation>
</comment>
<dbReference type="Pfam" id="PF01810">
    <property type="entry name" value="LysE"/>
    <property type="match status" value="1"/>
</dbReference>
<name>A0A1H7PVT8_9SPHN</name>
<feature type="transmembrane region" description="Helical" evidence="7">
    <location>
        <begin position="40"/>
        <end position="68"/>
    </location>
</feature>
<dbReference type="EMBL" id="FNZZ01000003">
    <property type="protein sequence ID" value="SEL39842.1"/>
    <property type="molecule type" value="Genomic_DNA"/>
</dbReference>
<dbReference type="PANTHER" id="PTHR30086">
    <property type="entry name" value="ARGININE EXPORTER PROTEIN ARGO"/>
    <property type="match status" value="1"/>
</dbReference>
<dbReference type="GO" id="GO:0005886">
    <property type="term" value="C:plasma membrane"/>
    <property type="evidence" value="ECO:0007669"/>
    <property type="project" value="UniProtKB-SubCell"/>
</dbReference>
<gene>
    <name evidence="8" type="ORF">SAMN05216382_1959</name>
</gene>
<feature type="transmembrane region" description="Helical" evidence="7">
    <location>
        <begin position="191"/>
        <end position="208"/>
    </location>
</feature>
<evidence type="ECO:0000256" key="3">
    <source>
        <dbReference type="ARBA" id="ARBA00022475"/>
    </source>
</evidence>
<evidence type="ECO:0000313" key="9">
    <source>
        <dbReference type="Proteomes" id="UP000199214"/>
    </source>
</evidence>
<evidence type="ECO:0000256" key="6">
    <source>
        <dbReference type="ARBA" id="ARBA00023136"/>
    </source>
</evidence>
<dbReference type="RefSeq" id="WP_093005731.1">
    <property type="nucleotide sequence ID" value="NZ_FNZZ01000003.1"/>
</dbReference>
<keyword evidence="9" id="KW-1185">Reference proteome</keyword>
<evidence type="ECO:0000256" key="7">
    <source>
        <dbReference type="SAM" id="Phobius"/>
    </source>
</evidence>
<dbReference type="AlphaFoldDB" id="A0A1H7PVT8"/>
<keyword evidence="4 7" id="KW-0812">Transmembrane</keyword>
<accession>A0A1H7PVT8</accession>
<dbReference type="PANTHER" id="PTHR30086:SF14">
    <property type="entry name" value="HOMOSERINE_HOMOSERINE LACTONE EFFLUX PROTEIN"/>
    <property type="match status" value="1"/>
</dbReference>
<keyword evidence="5 7" id="KW-1133">Transmembrane helix</keyword>
<feature type="transmembrane region" description="Helical" evidence="7">
    <location>
        <begin position="6"/>
        <end position="28"/>
    </location>
</feature>
<keyword evidence="6 7" id="KW-0472">Membrane</keyword>
<evidence type="ECO:0000256" key="5">
    <source>
        <dbReference type="ARBA" id="ARBA00022989"/>
    </source>
</evidence>
<feature type="transmembrane region" description="Helical" evidence="7">
    <location>
        <begin position="148"/>
        <end position="170"/>
    </location>
</feature>
<evidence type="ECO:0000256" key="1">
    <source>
        <dbReference type="ARBA" id="ARBA00004651"/>
    </source>
</evidence>
<feature type="transmembrane region" description="Helical" evidence="7">
    <location>
        <begin position="74"/>
        <end position="92"/>
    </location>
</feature>
<organism evidence="8 9">
    <name type="scientific">Sphingomonas palmae</name>
    <dbReference type="NCBI Taxonomy" id="1855283"/>
    <lineage>
        <taxon>Bacteria</taxon>
        <taxon>Pseudomonadati</taxon>
        <taxon>Pseudomonadota</taxon>
        <taxon>Alphaproteobacteria</taxon>
        <taxon>Sphingomonadales</taxon>
        <taxon>Sphingomonadaceae</taxon>
        <taxon>Sphingomonas</taxon>
    </lineage>
</organism>
<feature type="transmembrane region" description="Helical" evidence="7">
    <location>
        <begin position="113"/>
        <end position="136"/>
    </location>
</feature>
<proteinExistence type="inferred from homology"/>
<dbReference type="OrthoDB" id="9804822at2"/>
<evidence type="ECO:0000256" key="2">
    <source>
        <dbReference type="ARBA" id="ARBA00007928"/>
    </source>
</evidence>
<dbReference type="GO" id="GO:0042970">
    <property type="term" value="F:homoserine transmembrane transporter activity"/>
    <property type="evidence" value="ECO:0007669"/>
    <property type="project" value="TreeGrafter"/>
</dbReference>
<evidence type="ECO:0000256" key="4">
    <source>
        <dbReference type="ARBA" id="ARBA00022692"/>
    </source>
</evidence>
<sequence length="209" mass="22646">MTLHTWWLFVVAVFLLCGTPGPNMLHILSRSVEVGVRRTTFAMAGCLSAMLIVLAAAATGLTTLLRAIPGAFDVLRYVGVAYLIYLGIKAWRAKEAPLDVGTGTLPRTVSKRALFRGGFAIGISNPKLILFAAAFLPQFVSRSVPEGPQFAILVVTFVAMECLWYGVYALGGRSLSRYMARPRVRRVFDRATGAIFVAFGAALFTARLA</sequence>
<keyword evidence="3" id="KW-1003">Cell membrane</keyword>
<evidence type="ECO:0000313" key="8">
    <source>
        <dbReference type="EMBL" id="SEL39842.1"/>
    </source>
</evidence>
<dbReference type="STRING" id="1855283.SAMN05216382_1959"/>